<dbReference type="InterPro" id="IPR046738">
    <property type="entry name" value="DUF6788"/>
</dbReference>
<reference evidence="3 4" key="1">
    <citation type="submission" date="2017-06" db="EMBL/GenBank/DDBJ databases">
        <authorList>
            <person name="Kim H.J."/>
            <person name="Triplett B.A."/>
        </authorList>
    </citation>
    <scope>NUCLEOTIDE SEQUENCE [LARGE SCALE GENOMIC DNA]</scope>
    <source>
        <strain evidence="3 4">DSM 19316</strain>
    </source>
</reference>
<dbReference type="Pfam" id="PF20586">
    <property type="entry name" value="DUF6788"/>
    <property type="match status" value="1"/>
</dbReference>
<name>A0A238YMZ2_HALEZ</name>
<evidence type="ECO:0000259" key="2">
    <source>
        <dbReference type="Pfam" id="PF20586"/>
    </source>
</evidence>
<dbReference type="AlphaFoldDB" id="A0A238YMZ2"/>
<proteinExistence type="predicted"/>
<evidence type="ECO:0000313" key="3">
    <source>
        <dbReference type="EMBL" id="SNR72158.1"/>
    </source>
</evidence>
<gene>
    <name evidence="3" type="ORF">SAMN06266787_1158</name>
</gene>
<evidence type="ECO:0000256" key="1">
    <source>
        <dbReference type="SAM" id="MobiDB-lite"/>
    </source>
</evidence>
<evidence type="ECO:0000313" key="4">
    <source>
        <dbReference type="Proteomes" id="UP000198297"/>
    </source>
</evidence>
<sequence>MEQPSPPTSLPKYPAEGLPKQDTETLQEIQSYVEALIEYRDQSVDTDELPEAAEPVNRPDNLETGTIVKEKVTCGDDSCKCASGDPQDMYGPYLYRYYRENGTMKSEYIGKPGSE</sequence>
<organism evidence="3 4">
    <name type="scientific">Halorubrum ezzemoulense</name>
    <name type="common">Halorubrum chaoviator</name>
    <dbReference type="NCBI Taxonomy" id="337243"/>
    <lineage>
        <taxon>Archaea</taxon>
        <taxon>Methanobacteriati</taxon>
        <taxon>Methanobacteriota</taxon>
        <taxon>Stenosarchaea group</taxon>
        <taxon>Halobacteria</taxon>
        <taxon>Halobacteriales</taxon>
        <taxon>Haloferacaceae</taxon>
        <taxon>Halorubrum</taxon>
    </lineage>
</organism>
<feature type="region of interest" description="Disordered" evidence="1">
    <location>
        <begin position="1"/>
        <end position="22"/>
    </location>
</feature>
<feature type="domain" description="DUF6788" evidence="2">
    <location>
        <begin position="55"/>
        <end position="111"/>
    </location>
</feature>
<dbReference type="RefSeq" id="WP_089309180.1">
    <property type="nucleotide sequence ID" value="NZ_FZNK01000015.1"/>
</dbReference>
<dbReference type="Proteomes" id="UP000198297">
    <property type="component" value="Unassembled WGS sequence"/>
</dbReference>
<protein>
    <recommendedName>
        <fullName evidence="2">DUF6788 domain-containing protein</fullName>
    </recommendedName>
</protein>
<dbReference type="EMBL" id="FZNK01000015">
    <property type="protein sequence ID" value="SNR72158.1"/>
    <property type="molecule type" value="Genomic_DNA"/>
</dbReference>
<accession>A0A238YMZ2</accession>